<proteinExistence type="predicted"/>
<dbReference type="PaxDb" id="3708-A0A078FS61"/>
<keyword evidence="3" id="KW-1185">Reference proteome</keyword>
<dbReference type="Proteomes" id="UP000028999">
    <property type="component" value="Unassembled WGS sequence"/>
</dbReference>
<dbReference type="Proteomes" id="UP001295469">
    <property type="component" value="Chromosome A10"/>
</dbReference>
<evidence type="ECO:0000313" key="2">
    <source>
        <dbReference type="EMBL" id="CDY17370.1"/>
    </source>
</evidence>
<dbReference type="AlphaFoldDB" id="A0A078FS61"/>
<dbReference type="Gramene" id="CDY17370">
    <property type="protein sequence ID" value="CDY17370"/>
    <property type="gene ID" value="GSBRNA2T00095480001"/>
</dbReference>
<organism evidence="2 3">
    <name type="scientific">Brassica napus</name>
    <name type="common">Rape</name>
    <dbReference type="NCBI Taxonomy" id="3708"/>
    <lineage>
        <taxon>Eukaryota</taxon>
        <taxon>Viridiplantae</taxon>
        <taxon>Streptophyta</taxon>
        <taxon>Embryophyta</taxon>
        <taxon>Tracheophyta</taxon>
        <taxon>Spermatophyta</taxon>
        <taxon>Magnoliopsida</taxon>
        <taxon>eudicotyledons</taxon>
        <taxon>Gunneridae</taxon>
        <taxon>Pentapetalae</taxon>
        <taxon>rosids</taxon>
        <taxon>malvids</taxon>
        <taxon>Brassicales</taxon>
        <taxon>Brassicaceae</taxon>
        <taxon>Brassiceae</taxon>
        <taxon>Brassica</taxon>
    </lineage>
</organism>
<dbReference type="EMBL" id="LK032072">
    <property type="protein sequence ID" value="CDY17370.1"/>
    <property type="molecule type" value="Genomic_DNA"/>
</dbReference>
<dbReference type="EMBL" id="HG994364">
    <property type="protein sequence ID" value="CAF2328778.1"/>
    <property type="molecule type" value="Genomic_DNA"/>
</dbReference>
<reference evidence="2" key="2">
    <citation type="submission" date="2014-06" db="EMBL/GenBank/DDBJ databases">
        <authorList>
            <person name="Genoscope - CEA"/>
        </authorList>
    </citation>
    <scope>NUCLEOTIDE SEQUENCE</scope>
</reference>
<gene>
    <name evidence="2" type="primary">BnaA10g10040D</name>
    <name evidence="1" type="ORF">DARMORV10_A10P13140.1</name>
    <name evidence="2" type="ORF">GSBRNA2T00095480001</name>
</gene>
<reference evidence="1" key="3">
    <citation type="submission" date="2021-01" db="EMBL/GenBank/DDBJ databases">
        <authorList>
            <consortium name="Genoscope - CEA"/>
            <person name="William W."/>
        </authorList>
    </citation>
    <scope>NUCLEOTIDE SEQUENCE</scope>
</reference>
<sequence length="78" mass="8797">MSLLLSQPSKLCFFEKPVYIDLNPKRISLPPLVTLPHCQIQMVTNVAIGLYCGCQVLGTSAQLFQTQLRVDRRQNPKP</sequence>
<protein>
    <submittedName>
        <fullName evidence="1">(rape) hypothetical protein</fullName>
    </submittedName>
    <submittedName>
        <fullName evidence="2">BnaA10g10040D protein</fullName>
    </submittedName>
</protein>
<name>A0A078FS61_BRANA</name>
<evidence type="ECO:0000313" key="3">
    <source>
        <dbReference type="Proteomes" id="UP000028999"/>
    </source>
</evidence>
<evidence type="ECO:0000313" key="1">
    <source>
        <dbReference type="EMBL" id="CAF2328778.1"/>
    </source>
</evidence>
<reference evidence="2 3" key="1">
    <citation type="journal article" date="2014" name="Science">
        <title>Plant genetics. Early allopolyploid evolution in the post-Neolithic Brassica napus oilseed genome.</title>
        <authorList>
            <person name="Chalhoub B."/>
            <person name="Denoeud F."/>
            <person name="Liu S."/>
            <person name="Parkin I.A."/>
            <person name="Tang H."/>
            <person name="Wang X."/>
            <person name="Chiquet J."/>
            <person name="Belcram H."/>
            <person name="Tong C."/>
            <person name="Samans B."/>
            <person name="Correa M."/>
            <person name="Da Silva C."/>
            <person name="Just J."/>
            <person name="Falentin C."/>
            <person name="Koh C.S."/>
            <person name="Le Clainche I."/>
            <person name="Bernard M."/>
            <person name="Bento P."/>
            <person name="Noel B."/>
            <person name="Labadie K."/>
            <person name="Alberti A."/>
            <person name="Charles M."/>
            <person name="Arnaud D."/>
            <person name="Guo H."/>
            <person name="Daviaud C."/>
            <person name="Alamery S."/>
            <person name="Jabbari K."/>
            <person name="Zhao M."/>
            <person name="Edger P.P."/>
            <person name="Chelaifa H."/>
            <person name="Tack D."/>
            <person name="Lassalle G."/>
            <person name="Mestiri I."/>
            <person name="Schnel N."/>
            <person name="Le Paslier M.C."/>
            <person name="Fan G."/>
            <person name="Renault V."/>
            <person name="Bayer P.E."/>
            <person name="Golicz A.A."/>
            <person name="Manoli S."/>
            <person name="Lee T.H."/>
            <person name="Thi V.H."/>
            <person name="Chalabi S."/>
            <person name="Hu Q."/>
            <person name="Fan C."/>
            <person name="Tollenaere R."/>
            <person name="Lu Y."/>
            <person name="Battail C."/>
            <person name="Shen J."/>
            <person name="Sidebottom C.H."/>
            <person name="Wang X."/>
            <person name="Canaguier A."/>
            <person name="Chauveau A."/>
            <person name="Berard A."/>
            <person name="Deniot G."/>
            <person name="Guan M."/>
            <person name="Liu Z."/>
            <person name="Sun F."/>
            <person name="Lim Y.P."/>
            <person name="Lyons E."/>
            <person name="Town C.D."/>
            <person name="Bancroft I."/>
            <person name="Wang X."/>
            <person name="Meng J."/>
            <person name="Ma J."/>
            <person name="Pires J.C."/>
            <person name="King G.J."/>
            <person name="Brunel D."/>
            <person name="Delourme R."/>
            <person name="Renard M."/>
            <person name="Aury J.M."/>
            <person name="Adams K.L."/>
            <person name="Batley J."/>
            <person name="Snowdon R.J."/>
            <person name="Tost J."/>
            <person name="Edwards D."/>
            <person name="Zhou Y."/>
            <person name="Hua W."/>
            <person name="Sharpe A.G."/>
            <person name="Paterson A.H."/>
            <person name="Guan C."/>
            <person name="Wincker P."/>
        </authorList>
    </citation>
    <scope>NUCLEOTIDE SEQUENCE [LARGE SCALE GENOMIC DNA]</scope>
    <source>
        <strain evidence="3">cv. Darmor-bzh</strain>
    </source>
</reference>
<accession>A0A078FS61</accession>